<evidence type="ECO:0000256" key="5">
    <source>
        <dbReference type="ARBA" id="ARBA00022840"/>
    </source>
</evidence>
<gene>
    <name evidence="11" type="primary">KMLC</name>
</gene>
<dbReference type="FunFam" id="1.10.510.10:FF:000571">
    <property type="entry name" value="Maternal embryonic leucine zipper kinase"/>
    <property type="match status" value="1"/>
</dbReference>
<organism evidence="11">
    <name type="scientific">Physarum polycephalum</name>
    <name type="common">Many-headed slime mold</name>
    <name type="synonym">Badhamia polycephala</name>
    <dbReference type="NCBI Taxonomy" id="5791"/>
    <lineage>
        <taxon>Eukaryota</taxon>
        <taxon>Amoebozoa</taxon>
        <taxon>Evosea</taxon>
        <taxon>Eumycetozoa</taxon>
        <taxon>Myxogastria</taxon>
        <taxon>Myxogastromycetidae</taxon>
        <taxon>Physariida</taxon>
        <taxon>Physaraceae</taxon>
        <taxon>Physarum</taxon>
    </lineage>
</organism>
<keyword evidence="4 11" id="KW-0418">Kinase</keyword>
<dbReference type="Pfam" id="PF00069">
    <property type="entry name" value="Pkinase"/>
    <property type="match status" value="1"/>
</dbReference>
<comment type="catalytic activity">
    <reaction evidence="7">
        <text>L-seryl-[protein] + ATP = O-phospho-L-seryl-[protein] + ADP + H(+)</text>
        <dbReference type="Rhea" id="RHEA:17989"/>
        <dbReference type="Rhea" id="RHEA-COMP:9863"/>
        <dbReference type="Rhea" id="RHEA-COMP:11604"/>
        <dbReference type="ChEBI" id="CHEBI:15378"/>
        <dbReference type="ChEBI" id="CHEBI:29999"/>
        <dbReference type="ChEBI" id="CHEBI:30616"/>
        <dbReference type="ChEBI" id="CHEBI:83421"/>
        <dbReference type="ChEBI" id="CHEBI:456216"/>
        <dbReference type="EC" id="2.7.11.1"/>
    </reaction>
</comment>
<evidence type="ECO:0000256" key="8">
    <source>
        <dbReference type="PROSITE-ProRule" id="PRU10141"/>
    </source>
</evidence>
<keyword evidence="2 9" id="KW-0723">Serine/threonine-protein kinase</keyword>
<feature type="binding site" evidence="8">
    <location>
        <position position="44"/>
    </location>
    <ligand>
        <name>ATP</name>
        <dbReference type="ChEBI" id="CHEBI:30616"/>
    </ligand>
</feature>
<dbReference type="EMBL" id="AB076706">
    <property type="protein sequence ID" value="BAB82378.1"/>
    <property type="molecule type" value="mRNA"/>
</dbReference>
<evidence type="ECO:0000256" key="2">
    <source>
        <dbReference type="ARBA" id="ARBA00022527"/>
    </source>
</evidence>
<dbReference type="PROSITE" id="PS00107">
    <property type="entry name" value="PROTEIN_KINASE_ATP"/>
    <property type="match status" value="1"/>
</dbReference>
<dbReference type="PROSITE" id="PS00108">
    <property type="entry name" value="PROTEIN_KINASE_ST"/>
    <property type="match status" value="1"/>
</dbReference>
<comment type="catalytic activity">
    <reaction evidence="6">
        <text>L-threonyl-[protein] + ATP = O-phospho-L-threonyl-[protein] + ADP + H(+)</text>
        <dbReference type="Rhea" id="RHEA:46608"/>
        <dbReference type="Rhea" id="RHEA-COMP:11060"/>
        <dbReference type="Rhea" id="RHEA-COMP:11605"/>
        <dbReference type="ChEBI" id="CHEBI:15378"/>
        <dbReference type="ChEBI" id="CHEBI:30013"/>
        <dbReference type="ChEBI" id="CHEBI:30616"/>
        <dbReference type="ChEBI" id="CHEBI:61977"/>
        <dbReference type="ChEBI" id="CHEBI:456216"/>
        <dbReference type="EC" id="2.7.11.1"/>
    </reaction>
</comment>
<feature type="domain" description="Protein kinase" evidence="10">
    <location>
        <begin position="15"/>
        <end position="262"/>
    </location>
</feature>
<accession>Q8WSQ3</accession>
<evidence type="ECO:0000256" key="4">
    <source>
        <dbReference type="ARBA" id="ARBA00022777"/>
    </source>
</evidence>
<dbReference type="GO" id="GO:0005524">
    <property type="term" value="F:ATP binding"/>
    <property type="evidence" value="ECO:0007669"/>
    <property type="project" value="UniProtKB-UniRule"/>
</dbReference>
<dbReference type="Gene3D" id="1.10.510.10">
    <property type="entry name" value="Transferase(Phosphotransferase) domain 1"/>
    <property type="match status" value="1"/>
</dbReference>
<dbReference type="EC" id="2.7.11.1" evidence="1"/>
<dbReference type="PANTHER" id="PTHR24347">
    <property type="entry name" value="SERINE/THREONINE-PROTEIN KINASE"/>
    <property type="match status" value="1"/>
</dbReference>
<protein>
    <recommendedName>
        <fullName evidence="1">non-specific serine/threonine protein kinase</fullName>
        <ecNumber evidence="1">2.7.11.1</ecNumber>
    </recommendedName>
</protein>
<evidence type="ECO:0000259" key="10">
    <source>
        <dbReference type="PROSITE" id="PS50011"/>
    </source>
</evidence>
<proteinExistence type="evidence at transcript level"/>
<keyword evidence="5 8" id="KW-0067">ATP-binding</keyword>
<evidence type="ECO:0000256" key="1">
    <source>
        <dbReference type="ARBA" id="ARBA00012513"/>
    </source>
</evidence>
<keyword evidence="4 11" id="KW-0808">Transferase</keyword>
<dbReference type="GO" id="GO:0004674">
    <property type="term" value="F:protein serine/threonine kinase activity"/>
    <property type="evidence" value="ECO:0007669"/>
    <property type="project" value="UniProtKB-KW"/>
</dbReference>
<reference evidence="11" key="1">
    <citation type="journal article" date="2005" name="Biochem. Biophys. Res. Commun.">
        <title>A calmodulin-dependent protein kinase from lower eukaryote Physarum polycephalum.</title>
        <authorList>
            <person name="Nakamura A."/>
            <person name="Hanyuda Y."/>
            <person name="Okagaki T."/>
            <person name="Takagi T."/>
            <person name="Kohama K."/>
        </authorList>
    </citation>
    <scope>NUCLEOTIDE SEQUENCE</scope>
    <source>
        <strain evidence="11">Ng-1</strain>
    </source>
</reference>
<dbReference type="SMART" id="SM00220">
    <property type="entry name" value="S_TKc"/>
    <property type="match status" value="1"/>
</dbReference>
<dbReference type="BRENDA" id="2.7.11.17">
    <property type="organism ID" value="4800"/>
</dbReference>
<dbReference type="InterPro" id="IPR017441">
    <property type="entry name" value="Protein_kinase_ATP_BS"/>
</dbReference>
<evidence type="ECO:0000256" key="7">
    <source>
        <dbReference type="ARBA" id="ARBA00048679"/>
    </source>
</evidence>
<evidence type="ECO:0000256" key="6">
    <source>
        <dbReference type="ARBA" id="ARBA00047899"/>
    </source>
</evidence>
<dbReference type="InterPro" id="IPR008271">
    <property type="entry name" value="Ser/Thr_kinase_AS"/>
</dbReference>
<dbReference type="SUPFAM" id="SSF56112">
    <property type="entry name" value="Protein kinase-like (PK-like)"/>
    <property type="match status" value="1"/>
</dbReference>
<evidence type="ECO:0000256" key="9">
    <source>
        <dbReference type="RuleBase" id="RU000304"/>
    </source>
</evidence>
<dbReference type="PROSITE" id="PS50011">
    <property type="entry name" value="PROTEIN_KINASE_DOM"/>
    <property type="match status" value="1"/>
</dbReference>
<evidence type="ECO:0000313" key="11">
    <source>
        <dbReference type="EMBL" id="BAB82378.1"/>
    </source>
</evidence>
<comment type="similarity">
    <text evidence="9">Belongs to the protein kinase superfamily.</text>
</comment>
<dbReference type="AlphaFoldDB" id="Q8WSQ3"/>
<dbReference type="CDD" id="cd05117">
    <property type="entry name" value="STKc_CAMK"/>
    <property type="match status" value="1"/>
</dbReference>
<dbReference type="InterPro" id="IPR011009">
    <property type="entry name" value="Kinase-like_dom_sf"/>
</dbReference>
<name>Q8WSQ3_PHYPO</name>
<evidence type="ECO:0000256" key="3">
    <source>
        <dbReference type="ARBA" id="ARBA00022741"/>
    </source>
</evidence>
<sequence>MPIVMQQKSDFHNRYDIIARIGKGQFSTVYEAAEKATNEHWAGKVVINKTDALPPPLETELAILAHLDHPQTVRLKEVFNSDDVCIIVQELVNGGELFERISEQGVFSEKYANKFFRDLLLVVKYLHEQGIVHRDLKPENIMLSDQSEEAVLKLIDFGASKFAQHDKAINGVRGTPPYMAPEIFAYQSYGKPVDMWSLGVILYVILSGMFPYDPEERRFDCPFISPEFDEISESAQDILLKLMEINPEKRYTVDQALEHPWVTGEKASSAEMSRSGKRQMVARKKFKRAVETIRATNRFRNILKMKTSTPTPIAAVARRGSKLSQHMDVEKLTEQLGKIIVNSKEVTEQLGKVTSNLDSAEKLLQEASKNVPKLQT</sequence>
<dbReference type="InterPro" id="IPR000719">
    <property type="entry name" value="Prot_kinase_dom"/>
</dbReference>
<keyword evidence="3 8" id="KW-0547">Nucleotide-binding</keyword>